<proteinExistence type="predicted"/>
<protein>
    <submittedName>
        <fullName evidence="1">Uncharacterized protein</fullName>
    </submittedName>
</protein>
<accession>A0A382F8K5</accession>
<evidence type="ECO:0000313" key="1">
    <source>
        <dbReference type="EMBL" id="SVB58417.1"/>
    </source>
</evidence>
<feature type="non-terminal residue" evidence="1">
    <location>
        <position position="1"/>
    </location>
</feature>
<reference evidence="1" key="1">
    <citation type="submission" date="2018-05" db="EMBL/GenBank/DDBJ databases">
        <authorList>
            <person name="Lanie J.A."/>
            <person name="Ng W.-L."/>
            <person name="Kazmierczak K.M."/>
            <person name="Andrzejewski T.M."/>
            <person name="Davidsen T.M."/>
            <person name="Wayne K.J."/>
            <person name="Tettelin H."/>
            <person name="Glass J.I."/>
            <person name="Rusch D."/>
            <person name="Podicherti R."/>
            <person name="Tsui H.-C.T."/>
            <person name="Winkler M.E."/>
        </authorList>
    </citation>
    <scope>NUCLEOTIDE SEQUENCE</scope>
</reference>
<name>A0A382F8K5_9ZZZZ</name>
<gene>
    <name evidence="1" type="ORF">METZ01_LOCUS211271</name>
</gene>
<organism evidence="1">
    <name type="scientific">marine metagenome</name>
    <dbReference type="NCBI Taxonomy" id="408172"/>
    <lineage>
        <taxon>unclassified sequences</taxon>
        <taxon>metagenomes</taxon>
        <taxon>ecological metagenomes</taxon>
    </lineage>
</organism>
<dbReference type="EMBL" id="UINC01048186">
    <property type="protein sequence ID" value="SVB58417.1"/>
    <property type="molecule type" value="Genomic_DNA"/>
</dbReference>
<sequence>VQSGVFGVDAEDAQAILRHTIGIEPLEDFAVELGEVTGNATTPTADAVTAHDAAWILRHAQGFTDQLPAT</sequence>
<dbReference type="AlphaFoldDB" id="A0A382F8K5"/>
<feature type="non-terminal residue" evidence="1">
    <location>
        <position position="70"/>
    </location>
</feature>